<evidence type="ECO:0000256" key="9">
    <source>
        <dbReference type="ARBA" id="ARBA00022763"/>
    </source>
</evidence>
<dbReference type="PIRSF" id="PIRSF000882">
    <property type="entry name" value="DSB_repair_MRE11"/>
    <property type="match status" value="1"/>
</dbReference>
<evidence type="ECO:0000256" key="8">
    <source>
        <dbReference type="ARBA" id="ARBA00022759"/>
    </source>
</evidence>
<dbReference type="PANTHER" id="PTHR10139:SF1">
    <property type="entry name" value="DOUBLE-STRAND BREAK REPAIR PROTEIN MRE11"/>
    <property type="match status" value="1"/>
</dbReference>
<feature type="active site" description="Proton donor" evidence="17">
    <location>
        <position position="129"/>
    </location>
</feature>
<evidence type="ECO:0000256" key="10">
    <source>
        <dbReference type="ARBA" id="ARBA00022801"/>
    </source>
</evidence>
<keyword evidence="5" id="KW-0158">Chromosome</keyword>
<evidence type="ECO:0000313" key="22">
    <source>
        <dbReference type="Proteomes" id="UP000788993"/>
    </source>
</evidence>
<dbReference type="InterPro" id="IPR007281">
    <property type="entry name" value="Mre11_DNA-bd"/>
</dbReference>
<keyword evidence="13 16" id="KW-0464">Manganese</keyword>
<dbReference type="NCBIfam" id="TIGR00583">
    <property type="entry name" value="mre11"/>
    <property type="match status" value="1"/>
</dbReference>
<evidence type="ECO:0000256" key="7">
    <source>
        <dbReference type="ARBA" id="ARBA00022723"/>
    </source>
</evidence>
<dbReference type="Gene3D" id="3.60.21.10">
    <property type="match status" value="1"/>
</dbReference>
<proteinExistence type="inferred from homology"/>
<dbReference type="GO" id="GO:0030870">
    <property type="term" value="C:Mre11 complex"/>
    <property type="evidence" value="ECO:0007669"/>
    <property type="project" value="UniProtKB-UniRule"/>
</dbReference>
<dbReference type="GO" id="GO:0000724">
    <property type="term" value="P:double-strand break repair via homologous recombination"/>
    <property type="evidence" value="ECO:0007669"/>
    <property type="project" value="TreeGrafter"/>
</dbReference>
<dbReference type="GO" id="GO:0000723">
    <property type="term" value="P:telomere maintenance"/>
    <property type="evidence" value="ECO:0007669"/>
    <property type="project" value="TreeGrafter"/>
</dbReference>
<keyword evidence="11 16" id="KW-0269">Exonuclease</keyword>
<evidence type="ECO:0000256" key="4">
    <source>
        <dbReference type="ARBA" id="ARBA00009028"/>
    </source>
</evidence>
<feature type="compositionally biased region" description="Basic residues" evidence="19">
    <location>
        <begin position="596"/>
        <end position="608"/>
    </location>
</feature>
<keyword evidence="10 16" id="KW-0378">Hydrolase</keyword>
<gene>
    <name evidence="21" type="ORF">OGATHE_006688</name>
</gene>
<comment type="function">
    <text evidence="16">Core component of the MRN complex, which plays a central role in double-strand break (DSB) repair, DNA recombination, maintenance of telomere integrity and meiosis. The MRN complex is involved in the repair of DNA double-strand breaks (DSBs) via homologous recombination (HR), an error-free mechanism which primarily occurs during S and G2 phases. The complex (1) mediates the end resection of damaged DNA, which generates proper single-stranded DNA, a key initial steps in HR, and is (2) required for the recruitment of other repair factors and efficient activation of ATM and ATR upon DNA damage. Within the MRN complex, MRE11 possesses both single-strand endonuclease activity and double-strand-specific 3'-5' exonuclease activity. MRE11 first endonucleolytically cleaves the 5' strand at DNA DSB ends to prevent non-homologous end joining (NHEJ) and licence HR. It then generates a single-stranded DNA gap via 3' to 5' exonucleolytic degradation, which is required for single-strand invasion and recombination.</text>
</comment>
<comment type="similarity">
    <text evidence="4 16 18">Belongs to the MRE11/RAD32 family.</text>
</comment>
<evidence type="ECO:0000256" key="17">
    <source>
        <dbReference type="PIRSR" id="PIRSR000882-1"/>
    </source>
</evidence>
<reference evidence="21" key="2">
    <citation type="submission" date="2021-01" db="EMBL/GenBank/DDBJ databases">
        <authorList>
            <person name="Schikora-Tamarit M.A."/>
        </authorList>
    </citation>
    <scope>NUCLEOTIDE SEQUENCE</scope>
    <source>
        <strain evidence="21">NCAIM Y.01608</strain>
    </source>
</reference>
<evidence type="ECO:0000256" key="1">
    <source>
        <dbReference type="ARBA" id="ARBA00001936"/>
    </source>
</evidence>
<dbReference type="GO" id="GO:0042138">
    <property type="term" value="P:meiotic DNA double-strand break formation"/>
    <property type="evidence" value="ECO:0007669"/>
    <property type="project" value="TreeGrafter"/>
</dbReference>
<evidence type="ECO:0000256" key="15">
    <source>
        <dbReference type="ARBA" id="ARBA00023254"/>
    </source>
</evidence>
<dbReference type="OrthoDB" id="30417at2759"/>
<dbReference type="SMART" id="SM01347">
    <property type="entry name" value="Mre11_DNA_bind"/>
    <property type="match status" value="1"/>
</dbReference>
<dbReference type="PANTHER" id="PTHR10139">
    <property type="entry name" value="DOUBLE-STRAND BREAK REPAIR PROTEIN MRE11"/>
    <property type="match status" value="1"/>
</dbReference>
<comment type="cofactor">
    <cofactor evidence="1 16">
        <name>Mn(2+)</name>
        <dbReference type="ChEBI" id="CHEBI:29035"/>
    </cofactor>
</comment>
<dbReference type="AlphaFoldDB" id="A0A9P8NTM0"/>
<dbReference type="EMBL" id="JAEUBD010001571">
    <property type="protein sequence ID" value="KAH3658962.1"/>
    <property type="molecule type" value="Genomic_DNA"/>
</dbReference>
<evidence type="ECO:0000256" key="6">
    <source>
        <dbReference type="ARBA" id="ARBA00022722"/>
    </source>
</evidence>
<keyword evidence="12 16" id="KW-0234">DNA repair</keyword>
<evidence type="ECO:0000256" key="19">
    <source>
        <dbReference type="SAM" id="MobiDB-lite"/>
    </source>
</evidence>
<accession>A0A9P8NTM0</accession>
<evidence type="ECO:0000256" key="18">
    <source>
        <dbReference type="RuleBase" id="RU003447"/>
    </source>
</evidence>
<dbReference type="Pfam" id="PF04152">
    <property type="entry name" value="Mre11_DNA_bind"/>
    <property type="match status" value="1"/>
</dbReference>
<dbReference type="GO" id="GO:0030145">
    <property type="term" value="F:manganese ion binding"/>
    <property type="evidence" value="ECO:0007669"/>
    <property type="project" value="UniProtKB-UniRule"/>
</dbReference>
<keyword evidence="7" id="KW-0479">Metal-binding</keyword>
<dbReference type="SUPFAM" id="SSF56300">
    <property type="entry name" value="Metallo-dependent phosphatases"/>
    <property type="match status" value="1"/>
</dbReference>
<organism evidence="21 22">
    <name type="scientific">Ogataea polymorpha</name>
    <dbReference type="NCBI Taxonomy" id="460523"/>
    <lineage>
        <taxon>Eukaryota</taxon>
        <taxon>Fungi</taxon>
        <taxon>Dikarya</taxon>
        <taxon>Ascomycota</taxon>
        <taxon>Saccharomycotina</taxon>
        <taxon>Pichiomycetes</taxon>
        <taxon>Pichiales</taxon>
        <taxon>Pichiaceae</taxon>
        <taxon>Ogataea</taxon>
    </lineage>
</organism>
<dbReference type="InterPro" id="IPR004843">
    <property type="entry name" value="Calcineurin-like_PHP"/>
</dbReference>
<feature type="compositionally biased region" description="Basic and acidic residues" evidence="19">
    <location>
        <begin position="523"/>
        <end position="536"/>
    </location>
</feature>
<evidence type="ECO:0000256" key="3">
    <source>
        <dbReference type="ARBA" id="ARBA00004286"/>
    </source>
</evidence>
<dbReference type="InterPro" id="IPR003701">
    <property type="entry name" value="Mre11"/>
</dbReference>
<evidence type="ECO:0000256" key="5">
    <source>
        <dbReference type="ARBA" id="ARBA00022454"/>
    </source>
</evidence>
<comment type="subcellular location">
    <subcellularLocation>
        <location evidence="3">Chromosome</location>
    </subcellularLocation>
    <subcellularLocation>
        <location evidence="2 16">Nucleus</location>
    </subcellularLocation>
</comment>
<dbReference type="GO" id="GO:0031573">
    <property type="term" value="P:mitotic intra-S DNA damage checkpoint signaling"/>
    <property type="evidence" value="ECO:0007669"/>
    <property type="project" value="TreeGrafter"/>
</dbReference>
<dbReference type="CDD" id="cd00840">
    <property type="entry name" value="MPP_Mre11_N"/>
    <property type="match status" value="1"/>
</dbReference>
<keyword evidence="14 16" id="KW-0539">Nucleus</keyword>
<keyword evidence="22" id="KW-1185">Reference proteome</keyword>
<dbReference type="InterPro" id="IPR038487">
    <property type="entry name" value="Mre11_capping_dom"/>
</dbReference>
<name>A0A9P8NTM0_9ASCO</name>
<dbReference type="GO" id="GO:0008296">
    <property type="term" value="F:3'-5'-DNA exonuclease activity"/>
    <property type="evidence" value="ECO:0007669"/>
    <property type="project" value="InterPro"/>
</dbReference>
<feature type="domain" description="Mre11 DNA-binding" evidence="20">
    <location>
        <begin position="293"/>
        <end position="465"/>
    </location>
</feature>
<keyword evidence="9 16" id="KW-0227">DNA damage</keyword>
<dbReference type="Gene3D" id="3.30.110.110">
    <property type="entry name" value="Mre11, capping domain"/>
    <property type="match status" value="1"/>
</dbReference>
<dbReference type="GO" id="GO:0007095">
    <property type="term" value="P:mitotic G2 DNA damage checkpoint signaling"/>
    <property type="evidence" value="ECO:0007669"/>
    <property type="project" value="TreeGrafter"/>
</dbReference>
<feature type="region of interest" description="Disordered" evidence="19">
    <location>
        <begin position="523"/>
        <end position="620"/>
    </location>
</feature>
<evidence type="ECO:0000256" key="11">
    <source>
        <dbReference type="ARBA" id="ARBA00022839"/>
    </source>
</evidence>
<dbReference type="GO" id="GO:0000014">
    <property type="term" value="F:single-stranded DNA endodeoxyribonuclease activity"/>
    <property type="evidence" value="ECO:0007669"/>
    <property type="project" value="TreeGrafter"/>
</dbReference>
<keyword evidence="15 16" id="KW-0469">Meiosis</keyword>
<evidence type="ECO:0000256" key="12">
    <source>
        <dbReference type="ARBA" id="ARBA00023204"/>
    </source>
</evidence>
<dbReference type="Proteomes" id="UP000788993">
    <property type="component" value="Unassembled WGS sequence"/>
</dbReference>
<dbReference type="GO" id="GO:0097552">
    <property type="term" value="P:mitochondrial double-strand break repair via homologous recombination"/>
    <property type="evidence" value="ECO:0007669"/>
    <property type="project" value="TreeGrafter"/>
</dbReference>
<dbReference type="InterPro" id="IPR029052">
    <property type="entry name" value="Metallo-depent_PP-like"/>
</dbReference>
<evidence type="ECO:0000256" key="13">
    <source>
        <dbReference type="ARBA" id="ARBA00023211"/>
    </source>
</evidence>
<evidence type="ECO:0000313" key="21">
    <source>
        <dbReference type="EMBL" id="KAH3658962.1"/>
    </source>
</evidence>
<protein>
    <recommendedName>
        <fullName evidence="16">Double-strand break repair protein</fullName>
    </recommendedName>
</protein>
<dbReference type="Pfam" id="PF00149">
    <property type="entry name" value="Metallophos"/>
    <property type="match status" value="1"/>
</dbReference>
<feature type="compositionally biased region" description="Acidic residues" evidence="19">
    <location>
        <begin position="581"/>
        <end position="590"/>
    </location>
</feature>
<keyword evidence="8 16" id="KW-0255">Endonuclease</keyword>
<evidence type="ECO:0000259" key="20">
    <source>
        <dbReference type="SMART" id="SM01347"/>
    </source>
</evidence>
<dbReference type="GO" id="GO:0006303">
    <property type="term" value="P:double-strand break repair via nonhomologous end joining"/>
    <property type="evidence" value="ECO:0007669"/>
    <property type="project" value="TreeGrafter"/>
</dbReference>
<evidence type="ECO:0000256" key="16">
    <source>
        <dbReference type="PIRNR" id="PIRNR000882"/>
    </source>
</evidence>
<keyword evidence="6 16" id="KW-0540">Nuclease</keyword>
<comment type="caution">
    <text evidence="21">The sequence shown here is derived from an EMBL/GenBank/DDBJ whole genome shotgun (WGS) entry which is preliminary data.</text>
</comment>
<evidence type="ECO:0000256" key="2">
    <source>
        <dbReference type="ARBA" id="ARBA00004123"/>
    </source>
</evidence>
<sequence length="620" mass="70639">MHVPDIESGPDTFEILLTTDNHVGYLETDPIRGNDSWRTFSEIMSIAKSRDVDMVIQAGDLFHVNKPSKKSYYHVIRTLREFCWIDRPREYKLVSDPSVVMSTRHFNYPCEYDPNVNVGMPVYAISGNHDDATGDDLLSPLDLLSVGGLLNHFGRITNNDEIKVSPLLFQKGSTNFALYGLQSIREERLKRTLASGKVEFLQPEDHENWFSLMCVHQNHVPRPGTRVLEEAHLPRFLDFVFWGHEHECIPRPLHNAAMGFDVLQGGSSVATSLSEGEVPDKHVYLLKIKGKDYSLEPIRLKSVRPFAMKDITLSETGISATSGNKDEVINLLIDEVEGLIEAATSKWKEVNQGLLEALVDVEIPLPLIRLRVEYSGGYEVENPRRFSNRFVGKVANINDIVIFYRKKTVGNKQANRLLQKQQSEDHELEIREGTLNIGEFVQRQLSEDDLLLLKKTDMSNVIEEAMRKDDKHLIKKFVDDELGNDLELLMKLRVDETNSVEGKSLNELKKGFRNIVKELRAKAKYSERSTEREEMPRVSSDLFVESDEEPSTRGRRKKKQDPVPDLSQFMHPSEPMVIDSDISDDGLIEIEEPKRTTRKKTTKPRKTASKPTSLFGAVGR</sequence>
<dbReference type="GO" id="GO:0035861">
    <property type="term" value="C:site of double-strand break"/>
    <property type="evidence" value="ECO:0007669"/>
    <property type="project" value="TreeGrafter"/>
</dbReference>
<dbReference type="InterPro" id="IPR041796">
    <property type="entry name" value="Mre11_N"/>
</dbReference>
<reference evidence="21" key="1">
    <citation type="journal article" date="2021" name="Open Biol.">
        <title>Shared evolutionary footprints suggest mitochondrial oxidative damage underlies multiple complex I losses in fungi.</title>
        <authorList>
            <person name="Schikora-Tamarit M.A."/>
            <person name="Marcet-Houben M."/>
            <person name="Nosek J."/>
            <person name="Gabaldon T."/>
        </authorList>
    </citation>
    <scope>NUCLEOTIDE SEQUENCE</scope>
    <source>
        <strain evidence="21">NCAIM Y.01608</strain>
    </source>
</reference>
<evidence type="ECO:0000256" key="14">
    <source>
        <dbReference type="ARBA" id="ARBA00023242"/>
    </source>
</evidence>